<gene>
    <name evidence="1" type="ORF">HD556DRAFT_1210234</name>
</gene>
<evidence type="ECO:0000313" key="1">
    <source>
        <dbReference type="EMBL" id="KAG1810193.1"/>
    </source>
</evidence>
<dbReference type="OrthoDB" id="3340343at2759"/>
<dbReference type="Proteomes" id="UP000719766">
    <property type="component" value="Unassembled WGS sequence"/>
</dbReference>
<dbReference type="GeneID" id="64590312"/>
<comment type="caution">
    <text evidence="1">The sequence shown here is derived from an EMBL/GenBank/DDBJ whole genome shotgun (WGS) entry which is preliminary data.</text>
</comment>
<dbReference type="EMBL" id="JABBWE010000001">
    <property type="protein sequence ID" value="KAG1810193.1"/>
    <property type="molecule type" value="Genomic_DNA"/>
</dbReference>
<reference evidence="1" key="1">
    <citation type="journal article" date="2020" name="New Phytol.">
        <title>Comparative genomics reveals dynamic genome evolution in host specialist ectomycorrhizal fungi.</title>
        <authorList>
            <person name="Lofgren L.A."/>
            <person name="Nguyen N.H."/>
            <person name="Vilgalys R."/>
            <person name="Ruytinx J."/>
            <person name="Liao H.L."/>
            <person name="Branco S."/>
            <person name="Kuo A."/>
            <person name="LaButti K."/>
            <person name="Lipzen A."/>
            <person name="Andreopoulos W."/>
            <person name="Pangilinan J."/>
            <person name="Riley R."/>
            <person name="Hundley H."/>
            <person name="Na H."/>
            <person name="Barry K."/>
            <person name="Grigoriev I.V."/>
            <person name="Stajich J.E."/>
            <person name="Kennedy P.G."/>
        </authorList>
    </citation>
    <scope>NUCLEOTIDE SEQUENCE</scope>
    <source>
        <strain evidence="1">S12</strain>
    </source>
</reference>
<protein>
    <submittedName>
        <fullName evidence="1">Uncharacterized protein</fullName>
    </submittedName>
</protein>
<dbReference type="RefSeq" id="XP_041167858.1">
    <property type="nucleotide sequence ID" value="XM_041296548.1"/>
</dbReference>
<feature type="non-terminal residue" evidence="1">
    <location>
        <position position="62"/>
    </location>
</feature>
<organism evidence="1 2">
    <name type="scientific">Suillus plorans</name>
    <dbReference type="NCBI Taxonomy" id="116603"/>
    <lineage>
        <taxon>Eukaryota</taxon>
        <taxon>Fungi</taxon>
        <taxon>Dikarya</taxon>
        <taxon>Basidiomycota</taxon>
        <taxon>Agaricomycotina</taxon>
        <taxon>Agaricomycetes</taxon>
        <taxon>Agaricomycetidae</taxon>
        <taxon>Boletales</taxon>
        <taxon>Suillineae</taxon>
        <taxon>Suillaceae</taxon>
        <taxon>Suillus</taxon>
    </lineage>
</organism>
<keyword evidence="2" id="KW-1185">Reference proteome</keyword>
<dbReference type="AlphaFoldDB" id="A0A9P7E3B9"/>
<accession>A0A9P7E3B9</accession>
<evidence type="ECO:0000313" key="2">
    <source>
        <dbReference type="Proteomes" id="UP000719766"/>
    </source>
</evidence>
<sequence>AVHILLRDVLHVPTAGNNLLSISRLDKQGGRAIIGKGQISLLDEKHCTIATSRRENRLYFLD</sequence>
<feature type="non-terminal residue" evidence="1">
    <location>
        <position position="1"/>
    </location>
</feature>
<proteinExistence type="predicted"/>
<name>A0A9P7E3B9_9AGAM</name>